<dbReference type="Proteomes" id="UP000266861">
    <property type="component" value="Unassembled WGS sequence"/>
</dbReference>
<accession>A0A397IRB6</accession>
<reference evidence="1 2" key="1">
    <citation type="submission" date="2018-08" db="EMBL/GenBank/DDBJ databases">
        <title>Genome and evolution of the arbuscular mycorrhizal fungus Diversispora epigaea (formerly Glomus versiforme) and its bacterial endosymbionts.</title>
        <authorList>
            <person name="Sun X."/>
            <person name="Fei Z."/>
            <person name="Harrison M."/>
        </authorList>
    </citation>
    <scope>NUCLEOTIDE SEQUENCE [LARGE SCALE GENOMIC DNA]</scope>
    <source>
        <strain evidence="1 2">IT104</strain>
    </source>
</reference>
<comment type="caution">
    <text evidence="1">The sequence shown here is derived from an EMBL/GenBank/DDBJ whole genome shotgun (WGS) entry which is preliminary data.</text>
</comment>
<organism evidence="1 2">
    <name type="scientific">Diversispora epigaea</name>
    <dbReference type="NCBI Taxonomy" id="1348612"/>
    <lineage>
        <taxon>Eukaryota</taxon>
        <taxon>Fungi</taxon>
        <taxon>Fungi incertae sedis</taxon>
        <taxon>Mucoromycota</taxon>
        <taxon>Glomeromycotina</taxon>
        <taxon>Glomeromycetes</taxon>
        <taxon>Diversisporales</taxon>
        <taxon>Diversisporaceae</taxon>
        <taxon>Diversispora</taxon>
    </lineage>
</organism>
<sequence>MEMSLINTIVSEEDVIYEEDFNEESSNTSSENEEEVYITKNTSVETILHSLTPIEYPPTSINGVAIIFHVEGWQNADAAFTDIQYSMGKPCGQHNTSCSYLGNVAVTKKDRTCQGLKICEFASSELLEMTHKTVEFNSDLRLKISEELSTDNVKNNTFVIYLAAIKTECRYKNNGIQCDGKAVLKCFRRHDEITPPTYFIGCSKWRSNEKYHRFISIQENTDLNLLRQLLDGLWEGESDEPINNCFTVLHNSSKKTYCPHPHCERNIVKQGSIIQKTCNVKYSKLIPLDIKKCPYMILVSRGIHSHPPPPPNRVPITIRDRLQELIHQANDNTGDVTPTRIISGNLIKTYFGTEYLAEVHASLNNADRLRYHVDKIQKEINPQGTGLLGVVYNYSKNINNFCEYVKRLEFFEDNHVMIICTTPEQLSEWVKCQYFEIDLSFKRVAEEINEFEINYFNLNHNLTAHALSNRRGKNLKLITAIKQGYKLDKERLIAINNNNKYNIPFRGRDKGSIARKVSSNKRQANKLIKKAKTTFSKHNQNEDNQDQENIEFQEKVMALKERQLTLREREAKIREIELNNLIKEKELNNN</sequence>
<gene>
    <name evidence="1" type="ORF">Glove_162g98</name>
</gene>
<protein>
    <submittedName>
        <fullName evidence="1">Uncharacterized protein</fullName>
    </submittedName>
</protein>
<keyword evidence="2" id="KW-1185">Reference proteome</keyword>
<dbReference type="EMBL" id="PQFF01000153">
    <property type="protein sequence ID" value="RHZ78505.1"/>
    <property type="molecule type" value="Genomic_DNA"/>
</dbReference>
<evidence type="ECO:0000313" key="2">
    <source>
        <dbReference type="Proteomes" id="UP000266861"/>
    </source>
</evidence>
<dbReference type="OrthoDB" id="4776111at2759"/>
<name>A0A397IRB6_9GLOM</name>
<evidence type="ECO:0000313" key="1">
    <source>
        <dbReference type="EMBL" id="RHZ78505.1"/>
    </source>
</evidence>
<dbReference type="AlphaFoldDB" id="A0A397IRB6"/>
<proteinExistence type="predicted"/>